<dbReference type="STRING" id="91360.SAMN05660330_00068"/>
<proteinExistence type="predicted"/>
<evidence type="ECO:0000313" key="2">
    <source>
        <dbReference type="Proteomes" id="UP000199073"/>
    </source>
</evidence>
<keyword evidence="2" id="KW-1185">Reference proteome</keyword>
<organism evidence="1 2">
    <name type="scientific">Desulforhopalus singaporensis</name>
    <dbReference type="NCBI Taxonomy" id="91360"/>
    <lineage>
        <taxon>Bacteria</taxon>
        <taxon>Pseudomonadati</taxon>
        <taxon>Thermodesulfobacteriota</taxon>
        <taxon>Desulfobulbia</taxon>
        <taxon>Desulfobulbales</taxon>
        <taxon>Desulfocapsaceae</taxon>
        <taxon>Desulforhopalus</taxon>
    </lineage>
</organism>
<sequence>MIELIVVKAGDDYFRFTQDGFTRCSMNKASVYPLDHLDQAIKGQAELKKAGLDGKLMKLVITEEPFEIAEEGE</sequence>
<reference evidence="1 2" key="1">
    <citation type="submission" date="2016-10" db="EMBL/GenBank/DDBJ databases">
        <authorList>
            <person name="de Groot N.N."/>
        </authorList>
    </citation>
    <scope>NUCLEOTIDE SEQUENCE [LARGE SCALE GENOMIC DNA]</scope>
    <source>
        <strain evidence="1 2">DSM 12130</strain>
    </source>
</reference>
<dbReference type="EMBL" id="FNJI01000001">
    <property type="protein sequence ID" value="SDO36245.1"/>
    <property type="molecule type" value="Genomic_DNA"/>
</dbReference>
<accession>A0A1H0IXS1</accession>
<name>A0A1H0IXS1_9BACT</name>
<gene>
    <name evidence="1" type="ORF">SAMN05660330_00068</name>
</gene>
<dbReference type="OrthoDB" id="5432745at2"/>
<dbReference type="RefSeq" id="WP_092218628.1">
    <property type="nucleotide sequence ID" value="NZ_FNJI01000001.1"/>
</dbReference>
<dbReference type="AlphaFoldDB" id="A0A1H0IXS1"/>
<evidence type="ECO:0000313" key="1">
    <source>
        <dbReference type="EMBL" id="SDO36245.1"/>
    </source>
</evidence>
<protein>
    <submittedName>
        <fullName evidence="1">Uncharacterized protein</fullName>
    </submittedName>
</protein>
<dbReference type="Proteomes" id="UP000199073">
    <property type="component" value="Unassembled WGS sequence"/>
</dbReference>